<dbReference type="GO" id="GO:0005886">
    <property type="term" value="C:plasma membrane"/>
    <property type="evidence" value="ECO:0007669"/>
    <property type="project" value="UniProtKB-SubCell"/>
</dbReference>
<feature type="transmembrane region" description="Helical" evidence="8">
    <location>
        <begin position="638"/>
        <end position="663"/>
    </location>
</feature>
<dbReference type="InterPro" id="IPR004869">
    <property type="entry name" value="MMPL_dom"/>
</dbReference>
<feature type="transmembrane region" description="Helical" evidence="8">
    <location>
        <begin position="330"/>
        <end position="353"/>
    </location>
</feature>
<feature type="transmembrane region" description="Helical" evidence="8">
    <location>
        <begin position="297"/>
        <end position="318"/>
    </location>
</feature>
<dbReference type="Gene3D" id="1.20.1640.10">
    <property type="entry name" value="Multidrug efflux transporter AcrB transmembrane domain"/>
    <property type="match status" value="2"/>
</dbReference>
<dbReference type="InterPro" id="IPR050545">
    <property type="entry name" value="Mycobact_MmpL"/>
</dbReference>
<dbReference type="RefSeq" id="WP_237404591.1">
    <property type="nucleotide sequence ID" value="NZ_AP018365.1"/>
</dbReference>
<comment type="subcellular location">
    <subcellularLocation>
        <location evidence="1">Cell membrane</location>
        <topology evidence="1">Multi-pass membrane protein</topology>
    </subcellularLocation>
</comment>
<feature type="transmembrane region" description="Helical" evidence="8">
    <location>
        <begin position="254"/>
        <end position="276"/>
    </location>
</feature>
<reference evidence="10 11" key="1">
    <citation type="journal article" date="2010" name="J. Bacteriol.">
        <title>Biochemical characterization of a novel indole prenyltransferase from Streptomyces sp. SN-593.</title>
        <authorList>
            <person name="Takahashi S."/>
            <person name="Takagi H."/>
            <person name="Toyoda A."/>
            <person name="Uramoto M."/>
            <person name="Nogawa T."/>
            <person name="Ueki M."/>
            <person name="Sakaki Y."/>
            <person name="Osada H."/>
        </authorList>
    </citation>
    <scope>NUCLEOTIDE SEQUENCE [LARGE SCALE GENOMIC DNA]</scope>
    <source>
        <strain evidence="10 11">SN-593</strain>
    </source>
</reference>
<dbReference type="AlphaFoldDB" id="A0A7U3UPF4"/>
<gene>
    <name evidence="10" type="ORF">RVR_1624</name>
</gene>
<dbReference type="Proteomes" id="UP000595703">
    <property type="component" value="Chromosome"/>
</dbReference>
<feature type="transmembrane region" description="Helical" evidence="8">
    <location>
        <begin position="538"/>
        <end position="556"/>
    </location>
</feature>
<reference evidence="10 11" key="3">
    <citation type="journal article" date="2011" name="Nat. Chem. Biol.">
        <title>Reveromycin A biosynthesis uses RevG and RevJ for stereospecific spiroacetal formation.</title>
        <authorList>
            <person name="Takahashi S."/>
            <person name="Toyoda A."/>
            <person name="Sekiyama Y."/>
            <person name="Takagi H."/>
            <person name="Nogawa T."/>
            <person name="Uramoto M."/>
            <person name="Suzuki R."/>
            <person name="Koshino H."/>
            <person name="Kumano T."/>
            <person name="Panthee S."/>
            <person name="Dairi T."/>
            <person name="Ishikawa J."/>
            <person name="Ikeda H."/>
            <person name="Sakaki Y."/>
            <person name="Osada H."/>
        </authorList>
    </citation>
    <scope>NUCLEOTIDE SEQUENCE [LARGE SCALE GENOMIC DNA]</scope>
    <source>
        <strain evidence="10 11">SN-593</strain>
    </source>
</reference>
<sequence length="726" mass="75843">MTTMKEQPVTPRGDRGSDAGFTAGYARLVSGRRSKWAVLVIWLVLIAAGGSLGSKIGHVQNNDQETWLPSSAQSTRAVKLAEQHFADRHTSGAVIVYTRDSGLTAADRAKITADAGALKAVAVGTVSAPEVSGDGKAAFVSLPLRTSPSDNNVLTHAVDRSEKIVRDGAPAGLETRVSGEAGSIRDFADVYSGMDGALLGAALAVVAILLLLTYRSPVLWLVPLISVFLAAEVASGVVYLLAAHAGLLVNGLSTYILMILCVGVGTDYALLLIARYREELHRHEDRHEAMRIAVGRSVSALSASAATVVLASLCLVFGKMNSTQGLGPVVAIGVAVVFLAMTSLLPALLVVLGRWTFWPFVPRHTPGHEAGTEQEHGVWARVAGTVARRPRVVWACCIVVLAALAVGTATVETGQTQAQQFTKSVGSIEGQKILAAHFPAGASEPADVYVPAAGADSALQVVRTVPGVQSAAVDRSAGGWTHITAVFKDAPDTQAARDTVHRMRTALDQGPAGASDAVVGGQSAVALDTANATKDEEMLLIPLVLLVVLVMLILVLRSVVAPIVLLLSVILSYAAAIGAASLLFHAIGHPHMDRSLLLIGFLFLVALGVDYTIFLMARVREEVRHRGHRDGVLTGLTVTGGVITSAGIVLAATFCVLATIPTVSSLQEGLLIAVGILLDTFLVRSLLVPALSLSLGPAIWRPGHPETEAPPEGERPLETTRADVGA</sequence>
<feature type="transmembrane region" description="Helical" evidence="8">
    <location>
        <begin position="221"/>
        <end position="242"/>
    </location>
</feature>
<reference evidence="10 11" key="4">
    <citation type="journal article" date="2020" name="Sci. Rep.">
        <title>beta-carboline chemical signals induce reveromycin production through a LuxR family regulator in Streptomyces sp. SN-593.</title>
        <authorList>
            <person name="Panthee S."/>
            <person name="Kito N."/>
            <person name="Hayashi T."/>
            <person name="Shimizu T."/>
            <person name="Ishikawa J."/>
            <person name="Hamamoto H."/>
            <person name="Osada H."/>
            <person name="Takahashi S."/>
        </authorList>
    </citation>
    <scope>NUCLEOTIDE SEQUENCE [LARGE SCALE GENOMIC DNA]</scope>
    <source>
        <strain evidence="10 11">SN-593</strain>
    </source>
</reference>
<feature type="domain" description="SSD" evidence="9">
    <location>
        <begin position="219"/>
        <end position="351"/>
    </location>
</feature>
<evidence type="ECO:0000256" key="1">
    <source>
        <dbReference type="ARBA" id="ARBA00004651"/>
    </source>
</evidence>
<evidence type="ECO:0000313" key="11">
    <source>
        <dbReference type="Proteomes" id="UP000595703"/>
    </source>
</evidence>
<evidence type="ECO:0000259" key="9">
    <source>
        <dbReference type="PROSITE" id="PS50156"/>
    </source>
</evidence>
<dbReference type="PROSITE" id="PS50156">
    <property type="entry name" value="SSD"/>
    <property type="match status" value="1"/>
</dbReference>
<evidence type="ECO:0000256" key="3">
    <source>
        <dbReference type="ARBA" id="ARBA00022475"/>
    </source>
</evidence>
<protein>
    <submittedName>
        <fullName evidence="10">Putative membrane protein</fullName>
    </submittedName>
</protein>
<evidence type="ECO:0000256" key="7">
    <source>
        <dbReference type="SAM" id="MobiDB-lite"/>
    </source>
</evidence>
<dbReference type="PANTHER" id="PTHR33406">
    <property type="entry name" value="MEMBRANE PROTEIN MJ1562-RELATED"/>
    <property type="match status" value="1"/>
</dbReference>
<dbReference type="PANTHER" id="PTHR33406:SF6">
    <property type="entry name" value="MEMBRANE PROTEIN YDGH-RELATED"/>
    <property type="match status" value="1"/>
</dbReference>
<keyword evidence="5 8" id="KW-1133">Transmembrane helix</keyword>
<evidence type="ECO:0000256" key="2">
    <source>
        <dbReference type="ARBA" id="ARBA00010157"/>
    </source>
</evidence>
<evidence type="ECO:0000313" key="10">
    <source>
        <dbReference type="EMBL" id="BBA96359.1"/>
    </source>
</evidence>
<feature type="transmembrane region" description="Helical" evidence="8">
    <location>
        <begin position="669"/>
        <end position="691"/>
    </location>
</feature>
<dbReference type="InterPro" id="IPR000731">
    <property type="entry name" value="SSD"/>
</dbReference>
<keyword evidence="4 8" id="KW-0812">Transmembrane</keyword>
<keyword evidence="3" id="KW-1003">Cell membrane</keyword>
<dbReference type="SUPFAM" id="SSF82866">
    <property type="entry name" value="Multidrug efflux transporter AcrB transmembrane domain"/>
    <property type="match status" value="2"/>
</dbReference>
<name>A0A7U3UPF4_9ACTN</name>
<feature type="region of interest" description="Disordered" evidence="7">
    <location>
        <begin position="702"/>
        <end position="726"/>
    </location>
</feature>
<evidence type="ECO:0000256" key="4">
    <source>
        <dbReference type="ARBA" id="ARBA00022692"/>
    </source>
</evidence>
<proteinExistence type="inferred from homology"/>
<feature type="transmembrane region" description="Helical" evidence="8">
    <location>
        <begin position="36"/>
        <end position="53"/>
    </location>
</feature>
<accession>A0A7U3UPF4</accession>
<feature type="transmembrane region" description="Helical" evidence="8">
    <location>
        <begin position="596"/>
        <end position="617"/>
    </location>
</feature>
<dbReference type="EMBL" id="AP018365">
    <property type="protein sequence ID" value="BBA96359.1"/>
    <property type="molecule type" value="Genomic_DNA"/>
</dbReference>
<reference evidence="10 11" key="2">
    <citation type="journal article" date="2011" name="J. Antibiot.">
        <title>Furaquinocins I and J: novel polyketide isoprenoid hybrid compounds from Streptomyces reveromyceticus SN-593.</title>
        <authorList>
            <person name="Panthee S."/>
            <person name="Takahashi S."/>
            <person name="Takagi H."/>
            <person name="Nogawa T."/>
            <person name="Oowada E."/>
            <person name="Uramoto M."/>
            <person name="Osada H."/>
        </authorList>
    </citation>
    <scope>NUCLEOTIDE SEQUENCE [LARGE SCALE GENOMIC DNA]</scope>
    <source>
        <strain evidence="10 11">SN-593</strain>
    </source>
</reference>
<feature type="transmembrane region" description="Helical" evidence="8">
    <location>
        <begin position="563"/>
        <end position="584"/>
    </location>
</feature>
<keyword evidence="11" id="KW-1185">Reference proteome</keyword>
<comment type="similarity">
    <text evidence="2">Belongs to the resistance-nodulation-cell division (RND) (TC 2.A.6) family. MmpL subfamily.</text>
</comment>
<organism evidence="10 11">
    <name type="scientific">Actinacidiphila reveromycinica</name>
    <dbReference type="NCBI Taxonomy" id="659352"/>
    <lineage>
        <taxon>Bacteria</taxon>
        <taxon>Bacillati</taxon>
        <taxon>Actinomycetota</taxon>
        <taxon>Actinomycetes</taxon>
        <taxon>Kitasatosporales</taxon>
        <taxon>Streptomycetaceae</taxon>
        <taxon>Actinacidiphila</taxon>
    </lineage>
</organism>
<feature type="transmembrane region" description="Helical" evidence="8">
    <location>
        <begin position="392"/>
        <end position="411"/>
    </location>
</feature>
<evidence type="ECO:0000256" key="6">
    <source>
        <dbReference type="ARBA" id="ARBA00023136"/>
    </source>
</evidence>
<keyword evidence="6 8" id="KW-0472">Membrane</keyword>
<evidence type="ECO:0000256" key="8">
    <source>
        <dbReference type="SAM" id="Phobius"/>
    </source>
</evidence>
<feature type="compositionally biased region" description="Basic and acidic residues" evidence="7">
    <location>
        <begin position="703"/>
        <end position="726"/>
    </location>
</feature>
<dbReference type="Pfam" id="PF03176">
    <property type="entry name" value="MMPL"/>
    <property type="match status" value="2"/>
</dbReference>
<evidence type="ECO:0000256" key="5">
    <source>
        <dbReference type="ARBA" id="ARBA00022989"/>
    </source>
</evidence>
<feature type="transmembrane region" description="Helical" evidence="8">
    <location>
        <begin position="196"/>
        <end position="214"/>
    </location>
</feature>
<dbReference type="KEGG" id="arev:RVR_1624"/>